<dbReference type="Gene3D" id="1.10.287.130">
    <property type="match status" value="1"/>
</dbReference>
<keyword evidence="5" id="KW-0597">Phosphoprotein</keyword>
<keyword evidence="13 15" id="KW-0472">Membrane</keyword>
<dbReference type="InterPro" id="IPR003660">
    <property type="entry name" value="HAMP_dom"/>
</dbReference>
<organism evidence="18 19">
    <name type="scientific">Fulvivirga imtechensis AK7</name>
    <dbReference type="NCBI Taxonomy" id="1237149"/>
    <lineage>
        <taxon>Bacteria</taxon>
        <taxon>Pseudomonadati</taxon>
        <taxon>Bacteroidota</taxon>
        <taxon>Cytophagia</taxon>
        <taxon>Cytophagales</taxon>
        <taxon>Fulvivirgaceae</taxon>
        <taxon>Fulvivirga</taxon>
    </lineage>
</organism>
<evidence type="ECO:0000256" key="3">
    <source>
        <dbReference type="ARBA" id="ARBA00012438"/>
    </source>
</evidence>
<name>L8JRU6_9BACT</name>
<keyword evidence="7 15" id="KW-0812">Transmembrane</keyword>
<dbReference type="GO" id="GO:0005524">
    <property type="term" value="F:ATP binding"/>
    <property type="evidence" value="ECO:0007669"/>
    <property type="project" value="UniProtKB-KW"/>
</dbReference>
<dbReference type="InterPro" id="IPR003594">
    <property type="entry name" value="HATPase_dom"/>
</dbReference>
<dbReference type="CDD" id="cd00082">
    <property type="entry name" value="HisKA"/>
    <property type="match status" value="1"/>
</dbReference>
<dbReference type="Pfam" id="PF02518">
    <property type="entry name" value="HATPase_c"/>
    <property type="match status" value="1"/>
</dbReference>
<dbReference type="Pfam" id="PF00672">
    <property type="entry name" value="HAMP"/>
    <property type="match status" value="1"/>
</dbReference>
<dbReference type="STRING" id="1237149.C900_03884"/>
<dbReference type="SMART" id="SM00304">
    <property type="entry name" value="HAMP"/>
    <property type="match status" value="1"/>
</dbReference>
<comment type="caution">
    <text evidence="18">The sequence shown here is derived from an EMBL/GenBank/DDBJ whole genome shotgun (WGS) entry which is preliminary data.</text>
</comment>
<keyword evidence="12" id="KW-0902">Two-component regulatory system</keyword>
<dbReference type="Proteomes" id="UP000011135">
    <property type="component" value="Unassembled WGS sequence"/>
</dbReference>
<dbReference type="InterPro" id="IPR004358">
    <property type="entry name" value="Sig_transdc_His_kin-like_C"/>
</dbReference>
<keyword evidence="10" id="KW-0067">ATP-binding</keyword>
<dbReference type="EMBL" id="AMZN01000055">
    <property type="protein sequence ID" value="ELR70199.1"/>
    <property type="molecule type" value="Genomic_DNA"/>
</dbReference>
<feature type="domain" description="Histidine kinase" evidence="16">
    <location>
        <begin position="239"/>
        <end position="456"/>
    </location>
</feature>
<dbReference type="RefSeq" id="WP_009581291.1">
    <property type="nucleotide sequence ID" value="NZ_AMZN01000055.1"/>
</dbReference>
<evidence type="ECO:0000256" key="12">
    <source>
        <dbReference type="ARBA" id="ARBA00023012"/>
    </source>
</evidence>
<dbReference type="InterPro" id="IPR050398">
    <property type="entry name" value="HssS/ArlS-like"/>
</dbReference>
<dbReference type="SUPFAM" id="SSF158472">
    <property type="entry name" value="HAMP domain-like"/>
    <property type="match status" value="1"/>
</dbReference>
<dbReference type="EC" id="2.7.13.3" evidence="3"/>
<keyword evidence="11 15" id="KW-1133">Transmembrane helix</keyword>
<reference evidence="18 19" key="1">
    <citation type="submission" date="2012-12" db="EMBL/GenBank/DDBJ databases">
        <title>Genome assembly of Fulvivirga imtechensis AK7.</title>
        <authorList>
            <person name="Nupur N."/>
            <person name="Khatri I."/>
            <person name="Kumar R."/>
            <person name="Subramanian S."/>
            <person name="Pinnaka A."/>
        </authorList>
    </citation>
    <scope>NUCLEOTIDE SEQUENCE [LARGE SCALE GENOMIC DNA]</scope>
    <source>
        <strain evidence="18 19">AK7</strain>
    </source>
</reference>
<dbReference type="CDD" id="cd06225">
    <property type="entry name" value="HAMP"/>
    <property type="match status" value="1"/>
</dbReference>
<evidence type="ECO:0000256" key="7">
    <source>
        <dbReference type="ARBA" id="ARBA00022692"/>
    </source>
</evidence>
<evidence type="ECO:0000256" key="9">
    <source>
        <dbReference type="ARBA" id="ARBA00022777"/>
    </source>
</evidence>
<dbReference type="InterPro" id="IPR003661">
    <property type="entry name" value="HisK_dim/P_dom"/>
</dbReference>
<feature type="transmembrane region" description="Helical" evidence="15">
    <location>
        <begin position="154"/>
        <end position="172"/>
    </location>
</feature>
<evidence type="ECO:0000256" key="8">
    <source>
        <dbReference type="ARBA" id="ARBA00022741"/>
    </source>
</evidence>
<evidence type="ECO:0000259" key="17">
    <source>
        <dbReference type="PROSITE" id="PS50885"/>
    </source>
</evidence>
<evidence type="ECO:0000256" key="2">
    <source>
        <dbReference type="ARBA" id="ARBA00004651"/>
    </source>
</evidence>
<dbReference type="PANTHER" id="PTHR45528">
    <property type="entry name" value="SENSOR HISTIDINE KINASE CPXA"/>
    <property type="match status" value="1"/>
</dbReference>
<evidence type="ECO:0000256" key="11">
    <source>
        <dbReference type="ARBA" id="ARBA00022989"/>
    </source>
</evidence>
<dbReference type="Gene3D" id="3.30.565.10">
    <property type="entry name" value="Histidine kinase-like ATPase, C-terminal domain"/>
    <property type="match status" value="1"/>
</dbReference>
<accession>L8JRU6</accession>
<dbReference type="SUPFAM" id="SSF55874">
    <property type="entry name" value="ATPase domain of HSP90 chaperone/DNA topoisomerase II/histidine kinase"/>
    <property type="match status" value="1"/>
</dbReference>
<evidence type="ECO:0000259" key="16">
    <source>
        <dbReference type="PROSITE" id="PS50109"/>
    </source>
</evidence>
<evidence type="ECO:0000313" key="19">
    <source>
        <dbReference type="Proteomes" id="UP000011135"/>
    </source>
</evidence>
<feature type="domain" description="HAMP" evidence="17">
    <location>
        <begin position="178"/>
        <end position="231"/>
    </location>
</feature>
<evidence type="ECO:0000313" key="18">
    <source>
        <dbReference type="EMBL" id="ELR70199.1"/>
    </source>
</evidence>
<dbReference type="InterPro" id="IPR005467">
    <property type="entry name" value="His_kinase_dom"/>
</dbReference>
<gene>
    <name evidence="18" type="ORF">C900_03884</name>
</gene>
<comment type="catalytic activity">
    <reaction evidence="1">
        <text>ATP + protein L-histidine = ADP + protein N-phospho-L-histidine.</text>
        <dbReference type="EC" id="2.7.13.3"/>
    </reaction>
</comment>
<keyword evidence="6" id="KW-0808">Transferase</keyword>
<protein>
    <recommendedName>
        <fullName evidence="3">histidine kinase</fullName>
        <ecNumber evidence="3">2.7.13.3</ecNumber>
    </recommendedName>
</protein>
<dbReference type="eggNOG" id="COG2205">
    <property type="taxonomic scope" value="Bacteria"/>
</dbReference>
<comment type="subcellular location">
    <subcellularLocation>
        <location evidence="2">Cell membrane</location>
        <topology evidence="2">Multi-pass membrane protein</topology>
    </subcellularLocation>
</comment>
<dbReference type="AlphaFoldDB" id="L8JRU6"/>
<evidence type="ECO:0000256" key="4">
    <source>
        <dbReference type="ARBA" id="ARBA00022475"/>
    </source>
</evidence>
<feature type="transmembrane region" description="Helical" evidence="15">
    <location>
        <begin position="7"/>
        <end position="29"/>
    </location>
</feature>
<dbReference type="GO" id="GO:0000155">
    <property type="term" value="F:phosphorelay sensor kinase activity"/>
    <property type="evidence" value="ECO:0007669"/>
    <property type="project" value="InterPro"/>
</dbReference>
<evidence type="ECO:0000256" key="10">
    <source>
        <dbReference type="ARBA" id="ARBA00022840"/>
    </source>
</evidence>
<dbReference type="PRINTS" id="PR00344">
    <property type="entry name" value="BCTRLSENSOR"/>
</dbReference>
<dbReference type="InterPro" id="IPR036890">
    <property type="entry name" value="HATPase_C_sf"/>
</dbReference>
<keyword evidence="8" id="KW-0547">Nucleotide-binding</keyword>
<keyword evidence="19" id="KW-1185">Reference proteome</keyword>
<dbReference type="PANTHER" id="PTHR45528:SF1">
    <property type="entry name" value="SENSOR HISTIDINE KINASE CPXA"/>
    <property type="match status" value="1"/>
</dbReference>
<dbReference type="PROSITE" id="PS50885">
    <property type="entry name" value="HAMP"/>
    <property type="match status" value="1"/>
</dbReference>
<feature type="coiled-coil region" evidence="14">
    <location>
        <begin position="265"/>
        <end position="292"/>
    </location>
</feature>
<dbReference type="SUPFAM" id="SSF47384">
    <property type="entry name" value="Homodimeric domain of signal transducing histidine kinase"/>
    <property type="match status" value="1"/>
</dbReference>
<evidence type="ECO:0000256" key="13">
    <source>
        <dbReference type="ARBA" id="ARBA00023136"/>
    </source>
</evidence>
<proteinExistence type="predicted"/>
<dbReference type="SMART" id="SM00387">
    <property type="entry name" value="HATPase_c"/>
    <property type="match status" value="1"/>
</dbReference>
<dbReference type="SMART" id="SM00388">
    <property type="entry name" value="HisKA"/>
    <property type="match status" value="1"/>
</dbReference>
<dbReference type="OrthoDB" id="594725at2"/>
<evidence type="ECO:0000256" key="5">
    <source>
        <dbReference type="ARBA" id="ARBA00022553"/>
    </source>
</evidence>
<keyword evidence="9 18" id="KW-0418">Kinase</keyword>
<evidence type="ECO:0000256" key="1">
    <source>
        <dbReference type="ARBA" id="ARBA00000085"/>
    </source>
</evidence>
<dbReference type="Pfam" id="PF00512">
    <property type="entry name" value="HisKA"/>
    <property type="match status" value="1"/>
</dbReference>
<evidence type="ECO:0000256" key="15">
    <source>
        <dbReference type="SAM" id="Phobius"/>
    </source>
</evidence>
<evidence type="ECO:0000256" key="14">
    <source>
        <dbReference type="SAM" id="Coils"/>
    </source>
</evidence>
<dbReference type="GO" id="GO:0005886">
    <property type="term" value="C:plasma membrane"/>
    <property type="evidence" value="ECO:0007669"/>
    <property type="project" value="UniProtKB-SubCell"/>
</dbReference>
<keyword evidence="14" id="KW-0175">Coiled coil</keyword>
<sequence length="460" mass="51828">MKIRKKITLIYVVLTGVLLLALFILIYLFSNTYTKSEFFDRLNGRAKIVAQIYLEKDELSSIIYDEVRKKHSQILPNEREAVFRVNLQESVILHDTLFSELPKSFLYKILKDKEGSLKIENTYYSGILYFDNQGDFIVISSADNIYGEAKMNNLAQVLIVSFLFTILSLYIIGRYYSGKVLEPITKITNSVNSITATNLHLRLPIENNKDELGELARTFNNMLDRLESTFDLQKTFINNASHELKNPLAVILGEAEIVLKKKRHVEEYIAALASIENEAHRLEILINSLLQLAQAGNVSGEQLIEPIRIDELLIQVKGYFNKVYPANRIRLDFSNLPEDQHNLVVNGSSSLLTVSITNIMDNACKFSNNQPVIVQLHHESSHIMITIIDSGIGIPENDLQTISEPLYRAENARGINGFGIGLTLAHKILRMHKGSLHVKSAINEGTTVTVKLPVSATSAD</sequence>
<dbReference type="Gene3D" id="6.10.340.10">
    <property type="match status" value="1"/>
</dbReference>
<dbReference type="InterPro" id="IPR036097">
    <property type="entry name" value="HisK_dim/P_sf"/>
</dbReference>
<keyword evidence="4" id="KW-1003">Cell membrane</keyword>
<dbReference type="PROSITE" id="PS50109">
    <property type="entry name" value="HIS_KIN"/>
    <property type="match status" value="1"/>
</dbReference>
<evidence type="ECO:0000256" key="6">
    <source>
        <dbReference type="ARBA" id="ARBA00022679"/>
    </source>
</evidence>